<dbReference type="RefSeq" id="WP_286346020.1">
    <property type="nucleotide sequence ID" value="NZ_AP027732.1"/>
</dbReference>
<keyword evidence="2 7" id="KW-0813">Transport</keyword>
<feature type="domain" description="ABC transmembrane type-1" evidence="9">
    <location>
        <begin position="104"/>
        <end position="296"/>
    </location>
</feature>
<dbReference type="InterPro" id="IPR050901">
    <property type="entry name" value="BP-dep_ABC_trans_perm"/>
</dbReference>
<protein>
    <submittedName>
        <fullName evidence="10">Sugar ABC transporter permease</fullName>
    </submittedName>
</protein>
<evidence type="ECO:0000256" key="5">
    <source>
        <dbReference type="ARBA" id="ARBA00022989"/>
    </source>
</evidence>
<feature type="transmembrane region" description="Helical" evidence="7">
    <location>
        <begin position="176"/>
        <end position="199"/>
    </location>
</feature>
<evidence type="ECO:0000256" key="4">
    <source>
        <dbReference type="ARBA" id="ARBA00022692"/>
    </source>
</evidence>
<feature type="transmembrane region" description="Helical" evidence="7">
    <location>
        <begin position="43"/>
        <end position="64"/>
    </location>
</feature>
<feature type="compositionally biased region" description="Basic and acidic residues" evidence="8">
    <location>
        <begin position="18"/>
        <end position="33"/>
    </location>
</feature>
<feature type="region of interest" description="Disordered" evidence="8">
    <location>
        <begin position="1"/>
        <end position="36"/>
    </location>
</feature>
<comment type="similarity">
    <text evidence="7">Belongs to the binding-protein-dependent transport system permease family.</text>
</comment>
<evidence type="ECO:0000259" key="9">
    <source>
        <dbReference type="PROSITE" id="PS50928"/>
    </source>
</evidence>
<dbReference type="EMBL" id="AP027732">
    <property type="protein sequence ID" value="BDZ49178.1"/>
    <property type="molecule type" value="Genomic_DNA"/>
</dbReference>
<feature type="transmembrane region" description="Helical" evidence="7">
    <location>
        <begin position="141"/>
        <end position="164"/>
    </location>
</feature>
<evidence type="ECO:0000256" key="2">
    <source>
        <dbReference type="ARBA" id="ARBA00022448"/>
    </source>
</evidence>
<evidence type="ECO:0000313" key="10">
    <source>
        <dbReference type="EMBL" id="BDZ49178.1"/>
    </source>
</evidence>
<feature type="transmembrane region" description="Helical" evidence="7">
    <location>
        <begin position="220"/>
        <end position="241"/>
    </location>
</feature>
<dbReference type="SUPFAM" id="SSF161098">
    <property type="entry name" value="MetI-like"/>
    <property type="match status" value="1"/>
</dbReference>
<accession>A0ABN6Y0F2</accession>
<evidence type="ECO:0000256" key="3">
    <source>
        <dbReference type="ARBA" id="ARBA00022475"/>
    </source>
</evidence>
<dbReference type="PANTHER" id="PTHR32243">
    <property type="entry name" value="MALTOSE TRANSPORT SYSTEM PERMEASE-RELATED"/>
    <property type="match status" value="1"/>
</dbReference>
<name>A0ABN6Y0F2_9MICO</name>
<keyword evidence="3" id="KW-1003">Cell membrane</keyword>
<dbReference type="PROSITE" id="PS50928">
    <property type="entry name" value="ABC_TM1"/>
    <property type="match status" value="1"/>
</dbReference>
<sequence>MTTTAPAGIGTDVPETADEAKKISRAEAKETRNRPRRRKKVRWISNTIAVVFSIVWIFPVYWMVNTAFKPRSEAMTSVPQFLPANPTFHNFIVAFTQGDFLLYLRNSAIVVAGAVILSILLGLFASAALSRFTFRGRRTIMVFILVVQMLPATALLIPQFLIFSQIGLIGTYGGLMLAYVGAVLPFTIWVMRGFFLAIPMEVEEAARIDGASTWQVLTRVLFPLVMPGIIASSVFAFIAAWNDYIVSYTFMQDQSHYTLPVWLASFTTQTTGTDFGGQMAASVLFSLPVVVFFMIIQRNLVSGMSAGAVKG</sequence>
<dbReference type="InterPro" id="IPR000515">
    <property type="entry name" value="MetI-like"/>
</dbReference>
<dbReference type="Proteomes" id="UP001321486">
    <property type="component" value="Chromosome"/>
</dbReference>
<dbReference type="Pfam" id="PF00528">
    <property type="entry name" value="BPD_transp_1"/>
    <property type="match status" value="1"/>
</dbReference>
<gene>
    <name evidence="10" type="ORF">GCM10025867_14190</name>
</gene>
<comment type="subcellular location">
    <subcellularLocation>
        <location evidence="1 7">Cell membrane</location>
        <topology evidence="1 7">Multi-pass membrane protein</topology>
    </subcellularLocation>
</comment>
<dbReference type="Gene3D" id="1.10.3720.10">
    <property type="entry name" value="MetI-like"/>
    <property type="match status" value="1"/>
</dbReference>
<keyword evidence="6 7" id="KW-0472">Membrane</keyword>
<evidence type="ECO:0000256" key="7">
    <source>
        <dbReference type="RuleBase" id="RU363032"/>
    </source>
</evidence>
<evidence type="ECO:0000256" key="8">
    <source>
        <dbReference type="SAM" id="MobiDB-lite"/>
    </source>
</evidence>
<evidence type="ECO:0000313" key="11">
    <source>
        <dbReference type="Proteomes" id="UP001321486"/>
    </source>
</evidence>
<dbReference type="PANTHER" id="PTHR32243:SF18">
    <property type="entry name" value="INNER MEMBRANE ABC TRANSPORTER PERMEASE PROTEIN YCJP"/>
    <property type="match status" value="1"/>
</dbReference>
<evidence type="ECO:0000256" key="6">
    <source>
        <dbReference type="ARBA" id="ARBA00023136"/>
    </source>
</evidence>
<proteinExistence type="inferred from homology"/>
<keyword evidence="4 7" id="KW-0812">Transmembrane</keyword>
<reference evidence="11" key="1">
    <citation type="journal article" date="2019" name="Int. J. Syst. Evol. Microbiol.">
        <title>The Global Catalogue of Microorganisms (GCM) 10K type strain sequencing project: providing services to taxonomists for standard genome sequencing and annotation.</title>
        <authorList>
            <consortium name="The Broad Institute Genomics Platform"/>
            <consortium name="The Broad Institute Genome Sequencing Center for Infectious Disease"/>
            <person name="Wu L."/>
            <person name="Ma J."/>
        </authorList>
    </citation>
    <scope>NUCLEOTIDE SEQUENCE [LARGE SCALE GENOMIC DNA]</scope>
    <source>
        <strain evidence="11">NBRC 108728</strain>
    </source>
</reference>
<organism evidence="10 11">
    <name type="scientific">Frondihabitans sucicola</name>
    <dbReference type="NCBI Taxonomy" id="1268041"/>
    <lineage>
        <taxon>Bacteria</taxon>
        <taxon>Bacillati</taxon>
        <taxon>Actinomycetota</taxon>
        <taxon>Actinomycetes</taxon>
        <taxon>Micrococcales</taxon>
        <taxon>Microbacteriaceae</taxon>
        <taxon>Frondihabitans</taxon>
    </lineage>
</organism>
<dbReference type="CDD" id="cd06261">
    <property type="entry name" value="TM_PBP2"/>
    <property type="match status" value="1"/>
</dbReference>
<feature type="transmembrane region" description="Helical" evidence="7">
    <location>
        <begin position="275"/>
        <end position="296"/>
    </location>
</feature>
<evidence type="ECO:0000256" key="1">
    <source>
        <dbReference type="ARBA" id="ARBA00004651"/>
    </source>
</evidence>
<keyword evidence="5 7" id="KW-1133">Transmembrane helix</keyword>
<feature type="transmembrane region" description="Helical" evidence="7">
    <location>
        <begin position="108"/>
        <end position="129"/>
    </location>
</feature>
<keyword evidence="11" id="KW-1185">Reference proteome</keyword>
<dbReference type="InterPro" id="IPR035906">
    <property type="entry name" value="MetI-like_sf"/>
</dbReference>